<accession>A0A2T3IF30</accession>
<protein>
    <submittedName>
        <fullName evidence="1">Uncharacterized protein</fullName>
    </submittedName>
</protein>
<reference evidence="1 2" key="1">
    <citation type="submission" date="2018-03" db="EMBL/GenBank/DDBJ databases">
        <title>Whole genome sequencing of Histamine producing bacteria.</title>
        <authorList>
            <person name="Butler K."/>
        </authorList>
    </citation>
    <scope>NUCLEOTIDE SEQUENCE [LARGE SCALE GENOMIC DNA]</scope>
    <source>
        <strain evidence="1 2">BS2</strain>
    </source>
</reference>
<gene>
    <name evidence="1" type="ORF">CTM88_19235</name>
</gene>
<dbReference type="AlphaFoldDB" id="A0A2T3IF30"/>
<dbReference type="RefSeq" id="WP_065176539.1">
    <property type="nucleotide sequence ID" value="NZ_LZFA01000014.1"/>
</dbReference>
<proteinExistence type="predicted"/>
<organism evidence="1 2">
    <name type="scientific">Photobacterium aquimaris</name>
    <dbReference type="NCBI Taxonomy" id="512643"/>
    <lineage>
        <taxon>Bacteria</taxon>
        <taxon>Pseudomonadati</taxon>
        <taxon>Pseudomonadota</taxon>
        <taxon>Gammaproteobacteria</taxon>
        <taxon>Vibrionales</taxon>
        <taxon>Vibrionaceae</taxon>
        <taxon>Photobacterium</taxon>
    </lineage>
</organism>
<sequence length="180" mass="20432">MNNRFKVLVTPALAECERTSYDFHRLSESDACPLQQFEAVKACDIAGFKVWLAWAKATTDINPGMYKELMSRYLGTGTLKTLSPADWDLVYRLCDRQRSMQLPVDCIDVSATRSVGDQLKKLSGIIFEDYLPYDVSMVINLTDTTTPIDRIMSLLDIENSSSKNVKYLRVLIPNISNDNY</sequence>
<evidence type="ECO:0000313" key="1">
    <source>
        <dbReference type="EMBL" id="PSU24113.1"/>
    </source>
</evidence>
<name>A0A2T3IF30_9GAMM</name>
<comment type="caution">
    <text evidence="1">The sequence shown here is derived from an EMBL/GenBank/DDBJ whole genome shotgun (WGS) entry which is preliminary data.</text>
</comment>
<evidence type="ECO:0000313" key="2">
    <source>
        <dbReference type="Proteomes" id="UP000240254"/>
    </source>
</evidence>
<dbReference type="Proteomes" id="UP000240254">
    <property type="component" value="Unassembled WGS sequence"/>
</dbReference>
<dbReference type="EMBL" id="PYMK01000029">
    <property type="protein sequence ID" value="PSU24113.1"/>
    <property type="molecule type" value="Genomic_DNA"/>
</dbReference>